<comment type="caution">
    <text evidence="2">The sequence shown here is derived from an EMBL/GenBank/DDBJ whole genome shotgun (WGS) entry which is preliminary data.</text>
</comment>
<evidence type="ECO:0000313" key="3">
    <source>
        <dbReference type="Proteomes" id="UP000314294"/>
    </source>
</evidence>
<dbReference type="Proteomes" id="UP000314294">
    <property type="component" value="Unassembled WGS sequence"/>
</dbReference>
<feature type="region of interest" description="Disordered" evidence="1">
    <location>
        <begin position="17"/>
        <end position="54"/>
    </location>
</feature>
<reference evidence="2 3" key="1">
    <citation type="submission" date="2019-03" db="EMBL/GenBank/DDBJ databases">
        <title>First draft genome of Liparis tanakae, snailfish: a comprehensive survey of snailfish specific genes.</title>
        <authorList>
            <person name="Kim W."/>
            <person name="Song I."/>
            <person name="Jeong J.-H."/>
            <person name="Kim D."/>
            <person name="Kim S."/>
            <person name="Ryu S."/>
            <person name="Song J.Y."/>
            <person name="Lee S.K."/>
        </authorList>
    </citation>
    <scope>NUCLEOTIDE SEQUENCE [LARGE SCALE GENOMIC DNA]</scope>
    <source>
        <tissue evidence="2">Muscle</tissue>
    </source>
</reference>
<proteinExistence type="predicted"/>
<evidence type="ECO:0000256" key="1">
    <source>
        <dbReference type="SAM" id="MobiDB-lite"/>
    </source>
</evidence>
<keyword evidence="3" id="KW-1185">Reference proteome</keyword>
<protein>
    <submittedName>
        <fullName evidence="2">Uncharacterized protein</fullName>
    </submittedName>
</protein>
<evidence type="ECO:0000313" key="2">
    <source>
        <dbReference type="EMBL" id="TNN23953.1"/>
    </source>
</evidence>
<dbReference type="EMBL" id="SRLO01016848">
    <property type="protein sequence ID" value="TNN23953.1"/>
    <property type="molecule type" value="Genomic_DNA"/>
</dbReference>
<sequence>MTEEICVPLRRPSAGRLLPSKELRGGGGRWGEPPLTGRGWTRSDKDELNIYPNGEGGERLTGIVM</sequence>
<organism evidence="2 3">
    <name type="scientific">Liparis tanakae</name>
    <name type="common">Tanaka's snailfish</name>
    <dbReference type="NCBI Taxonomy" id="230148"/>
    <lineage>
        <taxon>Eukaryota</taxon>
        <taxon>Metazoa</taxon>
        <taxon>Chordata</taxon>
        <taxon>Craniata</taxon>
        <taxon>Vertebrata</taxon>
        <taxon>Euteleostomi</taxon>
        <taxon>Actinopterygii</taxon>
        <taxon>Neopterygii</taxon>
        <taxon>Teleostei</taxon>
        <taxon>Neoteleostei</taxon>
        <taxon>Acanthomorphata</taxon>
        <taxon>Eupercaria</taxon>
        <taxon>Perciformes</taxon>
        <taxon>Cottioidei</taxon>
        <taxon>Cottales</taxon>
        <taxon>Liparidae</taxon>
        <taxon>Liparis</taxon>
    </lineage>
</organism>
<name>A0A4Z2E5M2_9TELE</name>
<dbReference type="AlphaFoldDB" id="A0A4Z2E5M2"/>
<accession>A0A4Z2E5M2</accession>
<gene>
    <name evidence="2" type="ORF">EYF80_065924</name>
</gene>